<dbReference type="PANTHER" id="PTHR45528:SF1">
    <property type="entry name" value="SENSOR HISTIDINE KINASE CPXA"/>
    <property type="match status" value="1"/>
</dbReference>
<dbReference type="CDD" id="cd00082">
    <property type="entry name" value="HisKA"/>
    <property type="match status" value="1"/>
</dbReference>
<keyword evidence="5" id="KW-0597">Phosphoprotein</keyword>
<dbReference type="Proteomes" id="UP001369082">
    <property type="component" value="Unassembled WGS sequence"/>
</dbReference>
<protein>
    <recommendedName>
        <fullName evidence="3">histidine kinase</fullName>
        <ecNumber evidence="3">2.7.13.3</ecNumber>
    </recommendedName>
</protein>
<evidence type="ECO:0000256" key="3">
    <source>
        <dbReference type="ARBA" id="ARBA00012438"/>
    </source>
</evidence>
<dbReference type="Gene3D" id="3.30.565.10">
    <property type="entry name" value="Histidine kinase-like ATPase, C-terminal domain"/>
    <property type="match status" value="1"/>
</dbReference>
<accession>A0ABU9GS28</accession>
<keyword evidence="11 14" id="KW-1133">Transmembrane helix</keyword>
<evidence type="ECO:0000256" key="2">
    <source>
        <dbReference type="ARBA" id="ARBA00004651"/>
    </source>
</evidence>
<evidence type="ECO:0000256" key="4">
    <source>
        <dbReference type="ARBA" id="ARBA00022475"/>
    </source>
</evidence>
<evidence type="ECO:0000313" key="17">
    <source>
        <dbReference type="Proteomes" id="UP001369082"/>
    </source>
</evidence>
<evidence type="ECO:0000259" key="15">
    <source>
        <dbReference type="PROSITE" id="PS50109"/>
    </source>
</evidence>
<dbReference type="InterPro" id="IPR005467">
    <property type="entry name" value="His_kinase_dom"/>
</dbReference>
<dbReference type="Gene3D" id="6.10.340.10">
    <property type="match status" value="1"/>
</dbReference>
<dbReference type="InterPro" id="IPR036890">
    <property type="entry name" value="HATPase_C_sf"/>
</dbReference>
<comment type="subcellular location">
    <subcellularLocation>
        <location evidence="2">Cell membrane</location>
        <topology evidence="2">Multi-pass membrane protein</topology>
    </subcellularLocation>
</comment>
<evidence type="ECO:0000256" key="6">
    <source>
        <dbReference type="ARBA" id="ARBA00022679"/>
    </source>
</evidence>
<evidence type="ECO:0000256" key="10">
    <source>
        <dbReference type="ARBA" id="ARBA00022840"/>
    </source>
</evidence>
<dbReference type="InterPro" id="IPR036097">
    <property type="entry name" value="HisK_dim/P_sf"/>
</dbReference>
<name>A0ABU9GS28_9GAMM</name>
<keyword evidence="7 14" id="KW-0812">Transmembrane</keyword>
<evidence type="ECO:0000256" key="12">
    <source>
        <dbReference type="ARBA" id="ARBA00023012"/>
    </source>
</evidence>
<dbReference type="GO" id="GO:0016301">
    <property type="term" value="F:kinase activity"/>
    <property type="evidence" value="ECO:0007669"/>
    <property type="project" value="UniProtKB-KW"/>
</dbReference>
<dbReference type="EMBL" id="JBAKAZ010000038">
    <property type="protein sequence ID" value="MEL0630030.1"/>
    <property type="molecule type" value="Genomic_DNA"/>
</dbReference>
<feature type="transmembrane region" description="Helical" evidence="14">
    <location>
        <begin position="9"/>
        <end position="35"/>
    </location>
</feature>
<dbReference type="SUPFAM" id="SSF55874">
    <property type="entry name" value="ATPase domain of HSP90 chaperone/DNA topoisomerase II/histidine kinase"/>
    <property type="match status" value="1"/>
</dbReference>
<evidence type="ECO:0000256" key="7">
    <source>
        <dbReference type="ARBA" id="ARBA00022692"/>
    </source>
</evidence>
<dbReference type="PROSITE" id="PS50109">
    <property type="entry name" value="HIS_KIN"/>
    <property type="match status" value="1"/>
</dbReference>
<keyword evidence="6" id="KW-0808">Transferase</keyword>
<evidence type="ECO:0000256" key="1">
    <source>
        <dbReference type="ARBA" id="ARBA00000085"/>
    </source>
</evidence>
<keyword evidence="17" id="KW-1185">Reference proteome</keyword>
<evidence type="ECO:0000256" key="13">
    <source>
        <dbReference type="ARBA" id="ARBA00023136"/>
    </source>
</evidence>
<dbReference type="Pfam" id="PF00512">
    <property type="entry name" value="HisKA"/>
    <property type="match status" value="1"/>
</dbReference>
<evidence type="ECO:0000256" key="8">
    <source>
        <dbReference type="ARBA" id="ARBA00022741"/>
    </source>
</evidence>
<keyword evidence="9 16" id="KW-0418">Kinase</keyword>
<dbReference type="RefSeq" id="WP_341598160.1">
    <property type="nucleotide sequence ID" value="NZ_JBAKAZ010000038.1"/>
</dbReference>
<dbReference type="InterPro" id="IPR003661">
    <property type="entry name" value="HisK_dim/P_dom"/>
</dbReference>
<dbReference type="Gene3D" id="1.10.287.130">
    <property type="match status" value="1"/>
</dbReference>
<reference evidence="16 17" key="1">
    <citation type="submission" date="2024-02" db="EMBL/GenBank/DDBJ databases">
        <title>Bacteria isolated from the canopy kelp, Nereocystis luetkeana.</title>
        <authorList>
            <person name="Pfister C.A."/>
            <person name="Younker I.T."/>
            <person name="Light S.H."/>
        </authorList>
    </citation>
    <scope>NUCLEOTIDE SEQUENCE [LARGE SCALE GENOMIC DNA]</scope>
    <source>
        <strain evidence="16 17">TI.1.05</strain>
    </source>
</reference>
<evidence type="ECO:0000256" key="11">
    <source>
        <dbReference type="ARBA" id="ARBA00022989"/>
    </source>
</evidence>
<comment type="caution">
    <text evidence="16">The sequence shown here is derived from an EMBL/GenBank/DDBJ whole genome shotgun (WGS) entry which is preliminary data.</text>
</comment>
<comment type="catalytic activity">
    <reaction evidence="1">
        <text>ATP + protein L-histidine = ADP + protein N-phospho-L-histidine.</text>
        <dbReference type="EC" id="2.7.13.3"/>
    </reaction>
</comment>
<proteinExistence type="predicted"/>
<evidence type="ECO:0000256" key="9">
    <source>
        <dbReference type="ARBA" id="ARBA00022777"/>
    </source>
</evidence>
<keyword evidence="12" id="KW-0902">Two-component regulatory system</keyword>
<evidence type="ECO:0000313" key="16">
    <source>
        <dbReference type="EMBL" id="MEL0630030.1"/>
    </source>
</evidence>
<keyword evidence="4" id="KW-1003">Cell membrane</keyword>
<sequence length="420" mass="48652">MKIKPSLRLYFLIIMIITGITTISIMSVASFNYFLTGLDFSVRRAMRAQAYQLPIPADKAINVNNYFIARHWEDLPKPIKDNIDQEDIVENKLVKKVDGNPLFSRPRSGYFVMKLNRGNEVRYIATMFLHPEITREGKNVFPPFINLVLIALIAMTIFAIVPYVILRKVTKPIEKLISWAKRLNKQQIFQPHPDFHYSELNSLAKILQSSLQSVQESLDREQQFLGYASHELRTPIAVTRTNTELLRKMIEKDISKEKQLQVLDRIERASLNMTDLTETLLWLNRKSDKSIPLKHFSIGLLTSQLAAESNYLLNGKNIEVDIQTDDQEYLLPEVLCRIIINNLIRNAFQHTNEGKIIITQIDKKLVIHNQNISQSQIKNELGFGLGLELTERLVKHYDWQYTTIAEQDSHYVEVNFESVN</sequence>
<dbReference type="PANTHER" id="PTHR45528">
    <property type="entry name" value="SENSOR HISTIDINE KINASE CPXA"/>
    <property type="match status" value="1"/>
</dbReference>
<evidence type="ECO:0000256" key="14">
    <source>
        <dbReference type="SAM" id="Phobius"/>
    </source>
</evidence>
<keyword evidence="13 14" id="KW-0472">Membrane</keyword>
<evidence type="ECO:0000256" key="5">
    <source>
        <dbReference type="ARBA" id="ARBA00022553"/>
    </source>
</evidence>
<dbReference type="EC" id="2.7.13.3" evidence="3"/>
<dbReference type="InterPro" id="IPR050398">
    <property type="entry name" value="HssS/ArlS-like"/>
</dbReference>
<dbReference type="SUPFAM" id="SSF47384">
    <property type="entry name" value="Homodimeric domain of signal transducing histidine kinase"/>
    <property type="match status" value="1"/>
</dbReference>
<gene>
    <name evidence="16" type="ORF">V6256_10490</name>
</gene>
<feature type="transmembrane region" description="Helical" evidence="14">
    <location>
        <begin position="144"/>
        <end position="166"/>
    </location>
</feature>
<keyword evidence="10" id="KW-0067">ATP-binding</keyword>
<keyword evidence="8" id="KW-0547">Nucleotide-binding</keyword>
<dbReference type="SMART" id="SM00388">
    <property type="entry name" value="HisKA"/>
    <property type="match status" value="1"/>
</dbReference>
<feature type="domain" description="Histidine kinase" evidence="15">
    <location>
        <begin position="227"/>
        <end position="420"/>
    </location>
</feature>
<organism evidence="16 17">
    <name type="scientific">Psychromonas aquatilis</name>
    <dbReference type="NCBI Taxonomy" id="2005072"/>
    <lineage>
        <taxon>Bacteria</taxon>
        <taxon>Pseudomonadati</taxon>
        <taxon>Pseudomonadota</taxon>
        <taxon>Gammaproteobacteria</taxon>
        <taxon>Alteromonadales</taxon>
        <taxon>Psychromonadaceae</taxon>
        <taxon>Psychromonas</taxon>
    </lineage>
</organism>